<proteinExistence type="predicted"/>
<dbReference type="RefSeq" id="WP_047855125.1">
    <property type="nucleotide sequence ID" value="NZ_CP011509.1"/>
</dbReference>
<sequence>MMSTARSVLRRSWPVLLGVLLLCQVARASPPGPQDESIRARLKACLLMGEMQCVVDQYLLLKDLGRMPGWLVAFQNAFAVANRRAGECEKVARAIHEGLRELAQKPVFIRFTVEGDFKQLGFDVTSNGVVVRNLQVAPTGQHVAVKLGDKVIDAYTGLVGLPLREYLARLSTVPGSRVIHEVVDEL</sequence>
<keyword evidence="3" id="KW-1185">Reference proteome</keyword>
<protein>
    <submittedName>
        <fullName evidence="2">Uncharacterized protein</fullName>
    </submittedName>
</protein>
<evidence type="ECO:0000313" key="2">
    <source>
        <dbReference type="EMBL" id="REG33048.1"/>
    </source>
</evidence>
<keyword evidence="1" id="KW-0732">Signal</keyword>
<reference evidence="2 3" key="1">
    <citation type="submission" date="2018-08" db="EMBL/GenBank/DDBJ databases">
        <title>Genomic Encyclopedia of Archaeal and Bacterial Type Strains, Phase II (KMG-II): from individual species to whole genera.</title>
        <authorList>
            <person name="Goeker M."/>
        </authorList>
    </citation>
    <scope>NUCLEOTIDE SEQUENCE [LARGE SCALE GENOMIC DNA]</scope>
    <source>
        <strain evidence="2 3">DSM 2261</strain>
    </source>
</reference>
<feature type="signal peptide" evidence="1">
    <location>
        <begin position="1"/>
        <end position="28"/>
    </location>
</feature>
<gene>
    <name evidence="2" type="ORF">ATI61_104338</name>
</gene>
<accession>A0ABX9K4N6</accession>
<evidence type="ECO:0000313" key="3">
    <source>
        <dbReference type="Proteomes" id="UP000256345"/>
    </source>
</evidence>
<feature type="chain" id="PRO_5046170432" evidence="1">
    <location>
        <begin position="29"/>
        <end position="186"/>
    </location>
</feature>
<name>A0ABX9K4N6_9BACT</name>
<evidence type="ECO:0000256" key="1">
    <source>
        <dbReference type="SAM" id="SignalP"/>
    </source>
</evidence>
<comment type="caution">
    <text evidence="2">The sequence shown here is derived from an EMBL/GenBank/DDBJ whole genome shotgun (WGS) entry which is preliminary data.</text>
</comment>
<dbReference type="EMBL" id="QUMU01000004">
    <property type="protein sequence ID" value="REG33048.1"/>
    <property type="molecule type" value="Genomic_DNA"/>
</dbReference>
<organism evidence="2 3">
    <name type="scientific">Archangium gephyra</name>
    <dbReference type="NCBI Taxonomy" id="48"/>
    <lineage>
        <taxon>Bacteria</taxon>
        <taxon>Pseudomonadati</taxon>
        <taxon>Myxococcota</taxon>
        <taxon>Myxococcia</taxon>
        <taxon>Myxococcales</taxon>
        <taxon>Cystobacterineae</taxon>
        <taxon>Archangiaceae</taxon>
        <taxon>Archangium</taxon>
    </lineage>
</organism>
<dbReference type="Proteomes" id="UP000256345">
    <property type="component" value="Unassembled WGS sequence"/>
</dbReference>